<dbReference type="Pfam" id="PF00497">
    <property type="entry name" value="SBP_bac_3"/>
    <property type="match status" value="1"/>
</dbReference>
<accession>A0ABS1V4A8</accession>
<evidence type="ECO:0000313" key="6">
    <source>
        <dbReference type="EMBL" id="MBL6456553.1"/>
    </source>
</evidence>
<name>A0ABS1V4A8_9PROT</name>
<dbReference type="RefSeq" id="WP_202826285.1">
    <property type="nucleotide sequence ID" value="NZ_JAEUXJ010000005.1"/>
</dbReference>
<evidence type="ECO:0000313" key="7">
    <source>
        <dbReference type="Proteomes" id="UP000606490"/>
    </source>
</evidence>
<evidence type="ECO:0000256" key="4">
    <source>
        <dbReference type="SAM" id="SignalP"/>
    </source>
</evidence>
<evidence type="ECO:0000256" key="1">
    <source>
        <dbReference type="ARBA" id="ARBA00010333"/>
    </source>
</evidence>
<reference evidence="6 7" key="1">
    <citation type="submission" date="2021-01" db="EMBL/GenBank/DDBJ databases">
        <title>Belnapia mucosa sp. nov. and Belnapia arida sp. nov., isolated from the Tabernas Desert (Almeria, Spain).</title>
        <authorList>
            <person name="Molina-Menor E."/>
            <person name="Vidal-Verdu A."/>
            <person name="Calonge A."/>
            <person name="Satari L."/>
            <person name="Pereto Magraner J."/>
            <person name="Porcar Miralles M."/>
        </authorList>
    </citation>
    <scope>NUCLEOTIDE SEQUENCE [LARGE SCALE GENOMIC DNA]</scope>
    <source>
        <strain evidence="6 7">T6</strain>
    </source>
</reference>
<dbReference type="Proteomes" id="UP000606490">
    <property type="component" value="Unassembled WGS sequence"/>
</dbReference>
<feature type="signal peptide" evidence="4">
    <location>
        <begin position="1"/>
        <end position="21"/>
    </location>
</feature>
<proteinExistence type="inferred from homology"/>
<evidence type="ECO:0000259" key="5">
    <source>
        <dbReference type="SMART" id="SM00062"/>
    </source>
</evidence>
<dbReference type="InterPro" id="IPR001638">
    <property type="entry name" value="Solute-binding_3/MltF_N"/>
</dbReference>
<dbReference type="PANTHER" id="PTHR30085">
    <property type="entry name" value="AMINO ACID ABC TRANSPORTER PERMEASE"/>
    <property type="match status" value="1"/>
</dbReference>
<dbReference type="InterPro" id="IPR051455">
    <property type="entry name" value="Bact_solute-bind_prot3"/>
</dbReference>
<comment type="similarity">
    <text evidence="1">Belongs to the bacterial solute-binding protein 3 family.</text>
</comment>
<dbReference type="SMART" id="SM00062">
    <property type="entry name" value="PBPb"/>
    <property type="match status" value="1"/>
</dbReference>
<keyword evidence="2" id="KW-0813">Transport</keyword>
<evidence type="ECO:0000256" key="2">
    <source>
        <dbReference type="ARBA" id="ARBA00022448"/>
    </source>
</evidence>
<sequence length="271" mass="29365">MTLLRRCLLALAVTVALPAAAQPLPEAIRAAGVLRAGVRCDQPPYGFRGPDGGYAGVEVEMARQMAAWAFGSADKIELSCVTAENRIPQLQAKRVDLLIATLGVTPERARVVDFSEPYRWGGSDLLVRKDSPIRALDDVRSRTVIMLRGTTQAAWFDANMPGLNSLRLNTAADALTALLQGRGEAYAHDAATLVVIAARDPSLRLVGEPFAVSDAAVGIRKNEAEWLAWVNAALARMKAENLYAGWLEKWVPAETRPFYASAFNDPRPAAR</sequence>
<keyword evidence="3 4" id="KW-0732">Signal</keyword>
<organism evidence="6 7">
    <name type="scientific">Belnapia mucosa</name>
    <dbReference type="NCBI Taxonomy" id="2804532"/>
    <lineage>
        <taxon>Bacteria</taxon>
        <taxon>Pseudomonadati</taxon>
        <taxon>Pseudomonadota</taxon>
        <taxon>Alphaproteobacteria</taxon>
        <taxon>Acetobacterales</taxon>
        <taxon>Roseomonadaceae</taxon>
        <taxon>Belnapia</taxon>
    </lineage>
</organism>
<protein>
    <submittedName>
        <fullName evidence="6">Transporter substrate-binding domain-containing protein</fullName>
    </submittedName>
</protein>
<keyword evidence="7" id="KW-1185">Reference proteome</keyword>
<gene>
    <name evidence="6" type="ORF">JMJ55_14560</name>
</gene>
<dbReference type="SUPFAM" id="SSF53850">
    <property type="entry name" value="Periplasmic binding protein-like II"/>
    <property type="match status" value="1"/>
</dbReference>
<dbReference type="EMBL" id="JAEUXJ010000005">
    <property type="protein sequence ID" value="MBL6456553.1"/>
    <property type="molecule type" value="Genomic_DNA"/>
</dbReference>
<dbReference type="Gene3D" id="3.40.190.10">
    <property type="entry name" value="Periplasmic binding protein-like II"/>
    <property type="match status" value="2"/>
</dbReference>
<feature type="domain" description="Solute-binding protein family 3/N-terminal" evidence="5">
    <location>
        <begin position="33"/>
        <end position="254"/>
    </location>
</feature>
<comment type="caution">
    <text evidence="6">The sequence shown here is derived from an EMBL/GenBank/DDBJ whole genome shotgun (WGS) entry which is preliminary data.</text>
</comment>
<feature type="chain" id="PRO_5046817214" evidence="4">
    <location>
        <begin position="22"/>
        <end position="271"/>
    </location>
</feature>
<evidence type="ECO:0000256" key="3">
    <source>
        <dbReference type="ARBA" id="ARBA00022729"/>
    </source>
</evidence>
<dbReference type="PANTHER" id="PTHR30085:SF6">
    <property type="entry name" value="ABC TRANSPORTER GLUTAMINE-BINDING PROTEIN GLNH"/>
    <property type="match status" value="1"/>
</dbReference>